<reference evidence="2" key="1">
    <citation type="submission" date="2023-04" db="EMBL/GenBank/DDBJ databases">
        <authorList>
            <consortium name="ELIXIR-Norway"/>
        </authorList>
    </citation>
    <scope>NUCLEOTIDE SEQUENCE [LARGE SCALE GENOMIC DNA]</scope>
</reference>
<keyword evidence="3" id="KW-1185">Reference proteome</keyword>
<evidence type="ECO:0000256" key="1">
    <source>
        <dbReference type="SAM" id="MobiDB-lite"/>
    </source>
</evidence>
<feature type="region of interest" description="Disordered" evidence="1">
    <location>
        <begin position="1"/>
        <end position="48"/>
    </location>
</feature>
<evidence type="ECO:0000313" key="3">
    <source>
        <dbReference type="Proteomes" id="UP001176941"/>
    </source>
</evidence>
<name>A0ABN8ZMP8_RANTA</name>
<organism evidence="2 3">
    <name type="scientific">Rangifer tarandus platyrhynchus</name>
    <name type="common">Svalbard reindeer</name>
    <dbReference type="NCBI Taxonomy" id="3082113"/>
    <lineage>
        <taxon>Eukaryota</taxon>
        <taxon>Metazoa</taxon>
        <taxon>Chordata</taxon>
        <taxon>Craniata</taxon>
        <taxon>Vertebrata</taxon>
        <taxon>Euteleostomi</taxon>
        <taxon>Mammalia</taxon>
        <taxon>Eutheria</taxon>
        <taxon>Laurasiatheria</taxon>
        <taxon>Artiodactyla</taxon>
        <taxon>Ruminantia</taxon>
        <taxon>Pecora</taxon>
        <taxon>Cervidae</taxon>
        <taxon>Odocoileinae</taxon>
        <taxon>Rangifer</taxon>
    </lineage>
</organism>
<gene>
    <name evidence="2" type="ORF">MRATA1EN1_LOCUS24006</name>
</gene>
<dbReference type="Proteomes" id="UP001176941">
    <property type="component" value="Chromosome 4"/>
</dbReference>
<accession>A0ABN8ZMP8</accession>
<feature type="region of interest" description="Disordered" evidence="1">
    <location>
        <begin position="79"/>
        <end position="137"/>
    </location>
</feature>
<evidence type="ECO:0000313" key="2">
    <source>
        <dbReference type="EMBL" id="CAI9175044.1"/>
    </source>
</evidence>
<proteinExistence type="predicted"/>
<dbReference type="EMBL" id="OX459940">
    <property type="protein sequence ID" value="CAI9175044.1"/>
    <property type="molecule type" value="Genomic_DNA"/>
</dbReference>
<protein>
    <submittedName>
        <fullName evidence="2">Uncharacterized protein</fullName>
    </submittedName>
</protein>
<sequence>MADSPGDTVSLGRGAPPLPAPLPQTAGRTGGLDTAPEARPVWRPGEGYSSRFKVNLAGDGLHHPKGPFLLHRWGQAAVAAPQGGRDSPPRLRALSTAPTGPGVRLTTLLPEGLGEPGAQCSQSGPGGEGTAWPRHGC</sequence>